<protein>
    <recommendedName>
        <fullName evidence="8">Telomere-associated protein Rif1 N-terminal domain-containing protein</fullName>
    </recommendedName>
</protein>
<dbReference type="Gramene" id="OPUNC06G04610.1">
    <property type="protein sequence ID" value="OPUNC06G04610.1"/>
    <property type="gene ID" value="OPUNC06G04610"/>
</dbReference>
<dbReference type="GO" id="GO:0005634">
    <property type="term" value="C:nucleus"/>
    <property type="evidence" value="ECO:0007669"/>
    <property type="project" value="UniProtKB-SubCell"/>
</dbReference>
<keyword evidence="6" id="KW-0131">Cell cycle</keyword>
<organism evidence="9">
    <name type="scientific">Oryza punctata</name>
    <name type="common">Red rice</name>
    <dbReference type="NCBI Taxonomy" id="4537"/>
    <lineage>
        <taxon>Eukaryota</taxon>
        <taxon>Viridiplantae</taxon>
        <taxon>Streptophyta</taxon>
        <taxon>Embryophyta</taxon>
        <taxon>Tracheophyta</taxon>
        <taxon>Spermatophyta</taxon>
        <taxon>Magnoliopsida</taxon>
        <taxon>Liliopsida</taxon>
        <taxon>Poales</taxon>
        <taxon>Poaceae</taxon>
        <taxon>BOP clade</taxon>
        <taxon>Oryzoideae</taxon>
        <taxon>Oryzeae</taxon>
        <taxon>Oryzinae</taxon>
        <taxon>Oryza</taxon>
    </lineage>
</organism>
<dbReference type="AlphaFoldDB" id="A0A0E0L8G5"/>
<reference evidence="9" key="1">
    <citation type="submission" date="2015-04" db="UniProtKB">
        <authorList>
            <consortium name="EnsemblPlants"/>
        </authorList>
    </citation>
    <scope>IDENTIFICATION</scope>
</reference>
<evidence type="ECO:0000313" key="10">
    <source>
        <dbReference type="Proteomes" id="UP000026962"/>
    </source>
</evidence>
<dbReference type="PANTHER" id="PTHR22928:SF3">
    <property type="entry name" value="TELOMERE-ASSOCIATED PROTEIN RIF1"/>
    <property type="match status" value="1"/>
</dbReference>
<accession>A0A0E0L8G5</accession>
<sequence>MAPPLPIRAKTVETLGLRRCTAMPPPPSVERQVAEVAAEPDRTVAYARLLHLQRACADDPSAAADLAAASPSILLPLLLRDAGDRDEAVAASALKCLGFALYHPVLISTVSGQMAQSVLDTLIQLIMTTQMKAICNLGVWCISVQELEAVVVDHTATSLLTAVVHAIDNPFRSLSTTFEAAQAIMKLISQNPEKMRELSSIWVPPIYRRLLSVDKAERDMAERCLIKVSSVVLPPQSLLSKAIASDLEHSLLSCMLNMIHDPEKKVQAVKSWGWYISLLGLHVVDNRPLLNKILKVPEQLFIDSDTQVQIATMVAWRNLVNAFFPQASETLVPKTKISPIESRADTNAQLKKIRLIMLPLGRILSRSRNIALSSSCLSTWHHLLYKLGDLINQLPILEAAFGPVLKIVFSVGPDIQNKPLYSFCVNLFHEYISAKVRDMASLGEYLPIPLNQNLLSQSCIHLKTLMDGQRIRWLPWDVTCFDFHLEILVSIVNPELLRKMTLEIVVTVMDSAMQIFRLLVQGVQVDCKAKCAYGNAQICVAKVCKFVKKVFMDLVGKQNNNNCSVLLQYAFQFVKVILEELDHCLLASGICVIGLDIEHIKEMEYADCSPKLSFPGMKSHSYMEMVSPAVYMIVLSLSVVAEFTGELSHGDAEQLAIIICLSNFQDNFHAAVSFMYKQIILLTDNSLRMRWLMVWNKIAMRLNEQTMPNLKFNCGASVHDVLYQFFCYPFFAFLLPGRKSTLCGAESSSESYLSLTHDVEVEVAIEVYRSICANSNHGPEADHKVFLESFCGFVVSIIDENISLFQANIGYCSEKKFKNCAIFSILGELVSGLLENGHILNYAIKEPTETSEESAGCSQSSILLSCLKLVSRFMGLSTFVFKANPTTQHQIMSRFFSSLSAFAGHLLLKKDVLLFFEIIGEQLTECLSLSGTLYREMQQGETINQIEKVWIKIIMCLNTSKLINDGSFLQKQQVLLQAAVNHPHRPISVATTPAWRASRSDISTLQHSSFSVSKLDELPMERRKDLTDPCAPHNAIVLEEIDILRKFKHPIPEMEKNDESIKISVGLGRKRLKIMKYSMKPREPGKSTVPPGSFSSKKDTDASSSHYMESKACRKPELILEMLKRKK</sequence>
<proteinExistence type="predicted"/>
<evidence type="ECO:0000256" key="7">
    <source>
        <dbReference type="SAM" id="MobiDB-lite"/>
    </source>
</evidence>
<evidence type="ECO:0000259" key="8">
    <source>
        <dbReference type="Pfam" id="PF12231"/>
    </source>
</evidence>
<dbReference type="SUPFAM" id="SSF48371">
    <property type="entry name" value="ARM repeat"/>
    <property type="match status" value="1"/>
</dbReference>
<reference evidence="9" key="2">
    <citation type="submission" date="2018-05" db="EMBL/GenBank/DDBJ databases">
        <title>OpunRS2 (Oryza punctata Reference Sequence Version 2).</title>
        <authorList>
            <person name="Zhang J."/>
            <person name="Kudrna D."/>
            <person name="Lee S."/>
            <person name="Talag J."/>
            <person name="Welchert J."/>
            <person name="Wing R.A."/>
        </authorList>
    </citation>
    <scope>NUCLEOTIDE SEQUENCE [LARGE SCALE GENOMIC DNA]</scope>
</reference>
<dbReference type="InterPro" id="IPR016024">
    <property type="entry name" value="ARM-type_fold"/>
</dbReference>
<keyword evidence="4" id="KW-0779">Telomere</keyword>
<dbReference type="HOGENOM" id="CLU_005010_0_0_1"/>
<evidence type="ECO:0000256" key="2">
    <source>
        <dbReference type="ARBA" id="ARBA00004574"/>
    </source>
</evidence>
<dbReference type="InterPro" id="IPR022031">
    <property type="entry name" value="Rif1_N"/>
</dbReference>
<name>A0A0E0L8G5_ORYPU</name>
<dbReference type="OMA" id="GMCEYFK"/>
<evidence type="ECO:0000256" key="6">
    <source>
        <dbReference type="ARBA" id="ARBA00023306"/>
    </source>
</evidence>
<keyword evidence="3" id="KW-0158">Chromosome</keyword>
<keyword evidence="10" id="KW-1185">Reference proteome</keyword>
<dbReference type="STRING" id="4537.A0A0E0L8G5"/>
<dbReference type="GO" id="GO:0000723">
    <property type="term" value="P:telomere maintenance"/>
    <property type="evidence" value="ECO:0007669"/>
    <property type="project" value="TreeGrafter"/>
</dbReference>
<dbReference type="Proteomes" id="UP000026962">
    <property type="component" value="Chromosome 6"/>
</dbReference>
<feature type="domain" description="Telomere-associated protein Rif1 N-terminal" evidence="8">
    <location>
        <begin position="82"/>
        <end position="352"/>
    </location>
</feature>
<evidence type="ECO:0000313" key="9">
    <source>
        <dbReference type="EnsemblPlants" id="OPUNC06G04610.1"/>
    </source>
</evidence>
<dbReference type="EnsemblPlants" id="OPUNC06G04610.1">
    <property type="protein sequence ID" value="OPUNC06G04610.1"/>
    <property type="gene ID" value="OPUNC06G04610"/>
</dbReference>
<evidence type="ECO:0000256" key="5">
    <source>
        <dbReference type="ARBA" id="ARBA00023242"/>
    </source>
</evidence>
<dbReference type="PANTHER" id="PTHR22928">
    <property type="entry name" value="TELOMERE-ASSOCIATED PROTEIN RIF1"/>
    <property type="match status" value="1"/>
</dbReference>
<evidence type="ECO:0000256" key="3">
    <source>
        <dbReference type="ARBA" id="ARBA00022454"/>
    </source>
</evidence>
<keyword evidence="5" id="KW-0539">Nucleus</keyword>
<dbReference type="GO" id="GO:0000781">
    <property type="term" value="C:chromosome, telomeric region"/>
    <property type="evidence" value="ECO:0007669"/>
    <property type="project" value="UniProtKB-SubCell"/>
</dbReference>
<comment type="subcellular location">
    <subcellularLocation>
        <location evidence="2">Chromosome</location>
        <location evidence="2">Telomere</location>
    </subcellularLocation>
    <subcellularLocation>
        <location evidence="1">Nucleus</location>
    </subcellularLocation>
</comment>
<evidence type="ECO:0000256" key="1">
    <source>
        <dbReference type="ARBA" id="ARBA00004123"/>
    </source>
</evidence>
<evidence type="ECO:0000256" key="4">
    <source>
        <dbReference type="ARBA" id="ARBA00022895"/>
    </source>
</evidence>
<feature type="region of interest" description="Disordered" evidence="7">
    <location>
        <begin position="1078"/>
        <end position="1110"/>
    </location>
</feature>
<dbReference type="Pfam" id="PF12231">
    <property type="entry name" value="Rif1_N"/>
    <property type="match status" value="1"/>
</dbReference>
<dbReference type="eggNOG" id="ENOG502QV6C">
    <property type="taxonomic scope" value="Eukaryota"/>
</dbReference>